<keyword evidence="6" id="KW-0456">Lyase</keyword>
<sequence>MIPRSLLFVPGNRPERFEKALSAGADLVCVDLEDAVAPDAKDEARDAVIAFLKQTDSKTVSLRINAPGTAACEKDQHAIAGLNLPFVMIPKVDTVDELASIKTDAPLIPVIESGLAILNAAAILSHARVRMALFGGGDYSADLGTPMTFEAFHYARSHLAACSAAFEVPVFDVPYLDVHDVEGGEADTRRVADLGIHCRSAIHPKQIEAIHAAYTPGEDEVSAAKALKAAYDASGGNAALHNGKLIEAPILRAAERVLARAGLL</sequence>
<evidence type="ECO:0000256" key="3">
    <source>
        <dbReference type="ARBA" id="ARBA00022723"/>
    </source>
</evidence>
<name>A0ABQ5V8D0_9PROT</name>
<dbReference type="InterPro" id="IPR005000">
    <property type="entry name" value="Aldolase/citrate-lyase_domain"/>
</dbReference>
<reference evidence="6" key="2">
    <citation type="submission" date="2023-01" db="EMBL/GenBank/DDBJ databases">
        <title>Draft genome sequence of Algimonas ampicilliniresistens strain NBRC 108219.</title>
        <authorList>
            <person name="Sun Q."/>
            <person name="Mori K."/>
        </authorList>
    </citation>
    <scope>NUCLEOTIDE SEQUENCE</scope>
    <source>
        <strain evidence="6">NBRC 108219</strain>
    </source>
</reference>
<dbReference type="PIRSF" id="PIRSF015582">
    <property type="entry name" value="Cit_lyase_B"/>
    <property type="match status" value="1"/>
</dbReference>
<evidence type="ECO:0000313" key="6">
    <source>
        <dbReference type="EMBL" id="GLQ22994.1"/>
    </source>
</evidence>
<dbReference type="SUPFAM" id="SSF51621">
    <property type="entry name" value="Phosphoenolpyruvate/pyruvate domain"/>
    <property type="match status" value="1"/>
</dbReference>
<dbReference type="Proteomes" id="UP001161391">
    <property type="component" value="Unassembled WGS sequence"/>
</dbReference>
<evidence type="ECO:0000313" key="7">
    <source>
        <dbReference type="Proteomes" id="UP001161391"/>
    </source>
</evidence>
<keyword evidence="3" id="KW-0479">Metal-binding</keyword>
<evidence type="ECO:0000256" key="1">
    <source>
        <dbReference type="ARBA" id="ARBA00001946"/>
    </source>
</evidence>
<dbReference type="InterPro" id="IPR015813">
    <property type="entry name" value="Pyrv/PenolPyrv_kinase-like_dom"/>
</dbReference>
<evidence type="ECO:0000259" key="5">
    <source>
        <dbReference type="Pfam" id="PF03328"/>
    </source>
</evidence>
<dbReference type="InterPro" id="IPR011206">
    <property type="entry name" value="Citrate_lyase_beta/mcl1/mcl2"/>
</dbReference>
<protein>
    <submittedName>
        <fullName evidence="6">CoA ester lyase</fullName>
    </submittedName>
</protein>
<comment type="similarity">
    <text evidence="2">Belongs to the HpcH/HpaI aldolase family.</text>
</comment>
<evidence type="ECO:0000256" key="2">
    <source>
        <dbReference type="ARBA" id="ARBA00005568"/>
    </source>
</evidence>
<comment type="caution">
    <text evidence="6">The sequence shown here is derived from an EMBL/GenBank/DDBJ whole genome shotgun (WGS) entry which is preliminary data.</text>
</comment>
<gene>
    <name evidence="6" type="ORF">GCM10007853_08680</name>
</gene>
<dbReference type="Pfam" id="PF03328">
    <property type="entry name" value="HpcH_HpaI"/>
    <property type="match status" value="1"/>
</dbReference>
<dbReference type="RefSeq" id="WP_284387946.1">
    <property type="nucleotide sequence ID" value="NZ_BSNK01000001.1"/>
</dbReference>
<keyword evidence="7" id="KW-1185">Reference proteome</keyword>
<proteinExistence type="inferred from homology"/>
<reference evidence="6" key="1">
    <citation type="journal article" date="2014" name="Int. J. Syst. Evol. Microbiol.">
        <title>Complete genome of a new Firmicutes species belonging to the dominant human colonic microbiota ('Ruminococcus bicirculans') reveals two chromosomes and a selective capacity to utilize plant glucans.</title>
        <authorList>
            <consortium name="NISC Comparative Sequencing Program"/>
            <person name="Wegmann U."/>
            <person name="Louis P."/>
            <person name="Goesmann A."/>
            <person name="Henrissat B."/>
            <person name="Duncan S.H."/>
            <person name="Flint H.J."/>
        </authorList>
    </citation>
    <scope>NUCLEOTIDE SEQUENCE</scope>
    <source>
        <strain evidence="6">NBRC 108219</strain>
    </source>
</reference>
<dbReference type="PANTHER" id="PTHR32308">
    <property type="entry name" value="LYASE BETA SUBUNIT, PUTATIVE (AFU_ORTHOLOGUE AFUA_4G13030)-RELATED"/>
    <property type="match status" value="1"/>
</dbReference>
<dbReference type="Gene3D" id="3.20.20.60">
    <property type="entry name" value="Phosphoenolpyruvate-binding domains"/>
    <property type="match status" value="1"/>
</dbReference>
<evidence type="ECO:0000256" key="4">
    <source>
        <dbReference type="ARBA" id="ARBA00022842"/>
    </source>
</evidence>
<accession>A0ABQ5V8D0</accession>
<feature type="domain" description="HpcH/HpaI aldolase/citrate lyase" evidence="5">
    <location>
        <begin position="4"/>
        <end position="204"/>
    </location>
</feature>
<dbReference type="InterPro" id="IPR040442">
    <property type="entry name" value="Pyrv_kinase-like_dom_sf"/>
</dbReference>
<keyword evidence="4" id="KW-0460">Magnesium</keyword>
<dbReference type="PANTHER" id="PTHR32308:SF0">
    <property type="entry name" value="HPCH_HPAI ALDOLASE_CITRATE LYASE DOMAIN-CONTAINING PROTEIN"/>
    <property type="match status" value="1"/>
</dbReference>
<organism evidence="6 7">
    <name type="scientific">Algimonas ampicilliniresistens</name>
    <dbReference type="NCBI Taxonomy" id="1298735"/>
    <lineage>
        <taxon>Bacteria</taxon>
        <taxon>Pseudomonadati</taxon>
        <taxon>Pseudomonadota</taxon>
        <taxon>Alphaproteobacteria</taxon>
        <taxon>Maricaulales</taxon>
        <taxon>Robiginitomaculaceae</taxon>
        <taxon>Algimonas</taxon>
    </lineage>
</organism>
<dbReference type="EMBL" id="BSNK01000001">
    <property type="protein sequence ID" value="GLQ22994.1"/>
    <property type="molecule type" value="Genomic_DNA"/>
</dbReference>
<dbReference type="GO" id="GO:0016829">
    <property type="term" value="F:lyase activity"/>
    <property type="evidence" value="ECO:0007669"/>
    <property type="project" value="UniProtKB-KW"/>
</dbReference>
<comment type="cofactor">
    <cofactor evidence="1">
        <name>Mg(2+)</name>
        <dbReference type="ChEBI" id="CHEBI:18420"/>
    </cofactor>
</comment>